<dbReference type="InterPro" id="IPR035398">
    <property type="entry name" value="Bac_rhamnosid_C"/>
</dbReference>
<dbReference type="SUPFAM" id="SSF48208">
    <property type="entry name" value="Six-hairpin glycosidases"/>
    <property type="match status" value="1"/>
</dbReference>
<dbReference type="Gene3D" id="1.50.10.10">
    <property type="match status" value="1"/>
</dbReference>
<evidence type="ECO:0000256" key="1">
    <source>
        <dbReference type="ARBA" id="ARBA00001445"/>
    </source>
</evidence>
<dbReference type="AlphaFoldDB" id="A0A645GHY7"/>
<dbReference type="EMBL" id="VSSQ01074838">
    <property type="protein sequence ID" value="MPN25602.1"/>
    <property type="molecule type" value="Genomic_DNA"/>
</dbReference>
<accession>A0A645GHY7</accession>
<proteinExistence type="predicted"/>
<organism evidence="6">
    <name type="scientific">bioreactor metagenome</name>
    <dbReference type="NCBI Taxonomy" id="1076179"/>
    <lineage>
        <taxon>unclassified sequences</taxon>
        <taxon>metagenomes</taxon>
        <taxon>ecological metagenomes</taxon>
    </lineage>
</organism>
<dbReference type="InterPro" id="IPR008928">
    <property type="entry name" value="6-hairpin_glycosidase_sf"/>
</dbReference>
<dbReference type="PANTHER" id="PTHR33307">
    <property type="entry name" value="ALPHA-RHAMNOSIDASE (EUROFUNG)"/>
    <property type="match status" value="1"/>
</dbReference>
<dbReference type="InterPro" id="IPR016007">
    <property type="entry name" value="Alpha_rhamnosid"/>
</dbReference>
<feature type="domain" description="Alpha-L-rhamnosidase C-terminal" evidence="5">
    <location>
        <begin position="70"/>
        <end position="122"/>
    </location>
</feature>
<dbReference type="GO" id="GO:0005975">
    <property type="term" value="P:carbohydrate metabolic process"/>
    <property type="evidence" value="ECO:0007669"/>
    <property type="project" value="InterPro"/>
</dbReference>
<dbReference type="Gene3D" id="2.60.420.10">
    <property type="entry name" value="Maltose phosphorylase, domain 3"/>
    <property type="match status" value="1"/>
</dbReference>
<gene>
    <name evidence="6" type="ORF">SDC9_173014</name>
</gene>
<keyword evidence="3" id="KW-0378">Hydrolase</keyword>
<dbReference type="Pfam" id="PF17390">
    <property type="entry name" value="Bac_rhamnosid_C"/>
    <property type="match status" value="1"/>
</dbReference>
<feature type="domain" description="Alpha-L-rhamnosidase six-hairpin glycosidase" evidence="4">
    <location>
        <begin position="3"/>
        <end position="62"/>
    </location>
</feature>
<evidence type="ECO:0000259" key="5">
    <source>
        <dbReference type="Pfam" id="PF17390"/>
    </source>
</evidence>
<evidence type="ECO:0000256" key="3">
    <source>
        <dbReference type="ARBA" id="ARBA00022801"/>
    </source>
</evidence>
<evidence type="ECO:0000313" key="6">
    <source>
        <dbReference type="EMBL" id="MPN25602.1"/>
    </source>
</evidence>
<comment type="catalytic activity">
    <reaction evidence="1">
        <text>Hydrolysis of terminal non-reducing alpha-L-rhamnose residues in alpha-L-rhamnosides.</text>
        <dbReference type="EC" id="3.2.1.40"/>
    </reaction>
</comment>
<reference evidence="6" key="1">
    <citation type="submission" date="2019-08" db="EMBL/GenBank/DDBJ databases">
        <authorList>
            <person name="Kucharzyk K."/>
            <person name="Murdoch R.W."/>
            <person name="Higgins S."/>
            <person name="Loffler F."/>
        </authorList>
    </citation>
    <scope>NUCLEOTIDE SEQUENCE</scope>
</reference>
<protein>
    <recommendedName>
        <fullName evidence="2">alpha-L-rhamnosidase</fullName>
        <ecNumber evidence="2">3.2.1.40</ecNumber>
    </recommendedName>
</protein>
<dbReference type="PANTHER" id="PTHR33307:SF6">
    <property type="entry name" value="ALPHA-RHAMNOSIDASE (EUROFUNG)-RELATED"/>
    <property type="match status" value="1"/>
</dbReference>
<dbReference type="InterPro" id="IPR035396">
    <property type="entry name" value="Bac_rhamnosid6H"/>
</dbReference>
<dbReference type="InterPro" id="IPR012341">
    <property type="entry name" value="6hp_glycosidase-like_sf"/>
</dbReference>
<comment type="caution">
    <text evidence="6">The sequence shown here is derived from an EMBL/GenBank/DDBJ whole genome shotgun (WGS) entry which is preliminary data.</text>
</comment>
<dbReference type="GO" id="GO:0030596">
    <property type="term" value="F:alpha-L-rhamnosidase activity"/>
    <property type="evidence" value="ECO:0007669"/>
    <property type="project" value="UniProtKB-EC"/>
</dbReference>
<dbReference type="Pfam" id="PF17389">
    <property type="entry name" value="Bac_rhamnosid6H"/>
    <property type="match status" value="1"/>
</dbReference>
<evidence type="ECO:0000256" key="2">
    <source>
        <dbReference type="ARBA" id="ARBA00012652"/>
    </source>
</evidence>
<dbReference type="EC" id="3.2.1.40" evidence="2"/>
<evidence type="ECO:0000259" key="4">
    <source>
        <dbReference type="Pfam" id="PF17389"/>
    </source>
</evidence>
<sequence length="132" mass="15029">MPRALADAGFLETAFRLFLQPEFPGWVNWLRQGATTLWGNWHGEASRNHIMFGDVSAWCFRYLGGLVPDEAHPGFSAVTLRPRPVPQLSFFRMHHDTPHGRIAVEWTNRDGEFQVNATVPDGIGFHLETEEK</sequence>
<name>A0A645GHY7_9ZZZZ</name>